<dbReference type="RefSeq" id="YP_009611705.1">
    <property type="nucleotide sequence ID" value="NC_042013.1"/>
</dbReference>
<dbReference type="EMBL" id="MF403008">
    <property type="protein sequence ID" value="AUZ94852.1"/>
    <property type="molecule type" value="Genomic_DNA"/>
</dbReference>
<reference evidence="1 2" key="1">
    <citation type="submission" date="2017-06" db="EMBL/GenBank/DDBJ databases">
        <authorList>
            <person name="Kim H.J."/>
            <person name="Triplett B.A."/>
        </authorList>
    </citation>
    <scope>NUCLEOTIDE SEQUENCE [LARGE SCALE GENOMIC DNA]</scope>
</reference>
<dbReference type="KEGG" id="vg:40088043"/>
<name>A0A2L0UZ71_9CAUD</name>
<dbReference type="Proteomes" id="UP000223025">
    <property type="component" value="Segment"/>
</dbReference>
<accession>A0A2L0UZ71</accession>
<organism evidence="1 2">
    <name type="scientific">Agrobacterium phage Atu_ph07</name>
    <dbReference type="NCBI Taxonomy" id="2024264"/>
    <lineage>
        <taxon>Viruses</taxon>
        <taxon>Duplodnaviria</taxon>
        <taxon>Heunggongvirae</taxon>
        <taxon>Uroviricota</taxon>
        <taxon>Caudoviricetes</taxon>
        <taxon>Polybotosvirus</taxon>
        <taxon>Polybotosvirus Atuph07</taxon>
    </lineage>
</organism>
<evidence type="ECO:0000313" key="1">
    <source>
        <dbReference type="EMBL" id="AUZ94852.1"/>
    </source>
</evidence>
<protein>
    <submittedName>
        <fullName evidence="1">Uncharacterized protein</fullName>
    </submittedName>
</protein>
<proteinExistence type="predicted"/>
<evidence type="ECO:0000313" key="2">
    <source>
        <dbReference type="Proteomes" id="UP000223025"/>
    </source>
</evidence>
<keyword evidence="2" id="KW-1185">Reference proteome</keyword>
<dbReference type="GeneID" id="40088043"/>
<sequence>MDDFSIGDLVWCSYYGLGVVLSREHYPDGDFRGYICQFVSGQTEIGCDLSTYRPSEFIHLLKLETDDTIIAAVMAFDYYSLPFHRRFEGDTIPFDRFVKFAGGGDGLASKMIVSTAIFREAIRRGLKIDFKN</sequence>